<accession>A0ABV8FHR9</accession>
<comment type="caution">
    <text evidence="7">The sequence shown here is derived from an EMBL/GenBank/DDBJ whole genome shotgun (WGS) entry which is preliminary data.</text>
</comment>
<dbReference type="Proteomes" id="UP001595847">
    <property type="component" value="Unassembled WGS sequence"/>
</dbReference>
<dbReference type="PROSITE" id="PS51755">
    <property type="entry name" value="OMPR_PHOB"/>
    <property type="match status" value="1"/>
</dbReference>
<keyword evidence="8" id="KW-1185">Reference proteome</keyword>
<reference evidence="8" key="1">
    <citation type="journal article" date="2019" name="Int. J. Syst. Evol. Microbiol.">
        <title>The Global Catalogue of Microorganisms (GCM) 10K type strain sequencing project: providing services to taxonomists for standard genome sequencing and annotation.</title>
        <authorList>
            <consortium name="The Broad Institute Genomics Platform"/>
            <consortium name="The Broad Institute Genome Sequencing Center for Infectious Disease"/>
            <person name="Wu L."/>
            <person name="Ma J."/>
        </authorList>
    </citation>
    <scope>NUCLEOTIDE SEQUENCE [LARGE SCALE GENOMIC DNA]</scope>
    <source>
        <strain evidence="8">TBRC 1826</strain>
    </source>
</reference>
<proteinExistence type="inferred from homology"/>
<sequence>MAQGVVFRVLGPLEVVCGARAVRIPAGKQRTLLASLLLSPNEVVPMADLVGLLWDDALPDSPRAALHTCLTRLRTTLGRHEQGLSGLIHSSAAGYAIDADAGSLDLLRFRAHIASSHAAAAACDDSAEAAALVEALSLWRGPVLPDVRSVSLHRDVVPRITEEWLRARERCHELDLARGRHDELVGELRVLIRRYPFHERFWHQLILSLYRCGRRVEALEAFRDVSGRLRDEMGMDPSEQLRSLHMAILRGDPGLMGSGGLVAHRNGRLGKSAEIG</sequence>
<organism evidence="7 8">
    <name type="scientific">Nocardiopsis sediminis</name>
    <dbReference type="NCBI Taxonomy" id="1778267"/>
    <lineage>
        <taxon>Bacteria</taxon>
        <taxon>Bacillati</taxon>
        <taxon>Actinomycetota</taxon>
        <taxon>Actinomycetes</taxon>
        <taxon>Streptosporangiales</taxon>
        <taxon>Nocardiopsidaceae</taxon>
        <taxon>Nocardiopsis</taxon>
    </lineage>
</organism>
<evidence type="ECO:0000256" key="1">
    <source>
        <dbReference type="ARBA" id="ARBA00005820"/>
    </source>
</evidence>
<dbReference type="InterPro" id="IPR001867">
    <property type="entry name" value="OmpR/PhoB-type_DNA-bd"/>
</dbReference>
<dbReference type="InterPro" id="IPR016032">
    <property type="entry name" value="Sig_transdc_resp-reg_C-effctor"/>
</dbReference>
<protein>
    <submittedName>
        <fullName evidence="7">BTAD domain-containing putative transcriptional regulator</fullName>
    </submittedName>
</protein>
<feature type="domain" description="OmpR/PhoB-type" evidence="6">
    <location>
        <begin position="1"/>
        <end position="99"/>
    </location>
</feature>
<dbReference type="Gene3D" id="1.10.10.10">
    <property type="entry name" value="Winged helix-like DNA-binding domain superfamily/Winged helix DNA-binding domain"/>
    <property type="match status" value="1"/>
</dbReference>
<dbReference type="InterPro" id="IPR011990">
    <property type="entry name" value="TPR-like_helical_dom_sf"/>
</dbReference>
<keyword evidence="2" id="KW-0805">Transcription regulation</keyword>
<dbReference type="InterPro" id="IPR005158">
    <property type="entry name" value="BTAD"/>
</dbReference>
<evidence type="ECO:0000313" key="7">
    <source>
        <dbReference type="EMBL" id="MFC3995372.1"/>
    </source>
</evidence>
<dbReference type="PANTHER" id="PTHR35807:SF1">
    <property type="entry name" value="TRANSCRIPTIONAL REGULATOR REDD"/>
    <property type="match status" value="1"/>
</dbReference>
<feature type="DNA-binding region" description="OmpR/PhoB-type" evidence="5">
    <location>
        <begin position="1"/>
        <end position="99"/>
    </location>
</feature>
<evidence type="ECO:0000256" key="5">
    <source>
        <dbReference type="PROSITE-ProRule" id="PRU01091"/>
    </source>
</evidence>
<dbReference type="InterPro" id="IPR051677">
    <property type="entry name" value="AfsR-DnrI-RedD_regulator"/>
</dbReference>
<dbReference type="SUPFAM" id="SSF48452">
    <property type="entry name" value="TPR-like"/>
    <property type="match status" value="1"/>
</dbReference>
<evidence type="ECO:0000256" key="2">
    <source>
        <dbReference type="ARBA" id="ARBA00023015"/>
    </source>
</evidence>
<dbReference type="Gene3D" id="1.25.40.10">
    <property type="entry name" value="Tetratricopeptide repeat domain"/>
    <property type="match status" value="1"/>
</dbReference>
<dbReference type="EMBL" id="JBHSBH010000004">
    <property type="protein sequence ID" value="MFC3995372.1"/>
    <property type="molecule type" value="Genomic_DNA"/>
</dbReference>
<dbReference type="PANTHER" id="PTHR35807">
    <property type="entry name" value="TRANSCRIPTIONAL REGULATOR REDD-RELATED"/>
    <property type="match status" value="1"/>
</dbReference>
<dbReference type="SMART" id="SM01043">
    <property type="entry name" value="BTAD"/>
    <property type="match status" value="1"/>
</dbReference>
<dbReference type="SUPFAM" id="SSF46894">
    <property type="entry name" value="C-terminal effector domain of the bipartite response regulators"/>
    <property type="match status" value="1"/>
</dbReference>
<keyword evidence="4" id="KW-0804">Transcription</keyword>
<evidence type="ECO:0000256" key="3">
    <source>
        <dbReference type="ARBA" id="ARBA00023125"/>
    </source>
</evidence>
<dbReference type="InterPro" id="IPR036388">
    <property type="entry name" value="WH-like_DNA-bd_sf"/>
</dbReference>
<keyword evidence="3 5" id="KW-0238">DNA-binding</keyword>
<dbReference type="CDD" id="cd15831">
    <property type="entry name" value="BTAD"/>
    <property type="match status" value="1"/>
</dbReference>
<dbReference type="RefSeq" id="WP_378530426.1">
    <property type="nucleotide sequence ID" value="NZ_JBHSBH010000004.1"/>
</dbReference>
<evidence type="ECO:0000259" key="6">
    <source>
        <dbReference type="PROSITE" id="PS51755"/>
    </source>
</evidence>
<dbReference type="Pfam" id="PF03704">
    <property type="entry name" value="BTAD"/>
    <property type="match status" value="1"/>
</dbReference>
<evidence type="ECO:0000256" key="4">
    <source>
        <dbReference type="ARBA" id="ARBA00023163"/>
    </source>
</evidence>
<comment type="similarity">
    <text evidence="1">Belongs to the AfsR/DnrI/RedD regulatory family.</text>
</comment>
<gene>
    <name evidence="7" type="ORF">ACFOVU_05580</name>
</gene>
<name>A0ABV8FHR9_9ACTN</name>
<evidence type="ECO:0000313" key="8">
    <source>
        <dbReference type="Proteomes" id="UP001595847"/>
    </source>
</evidence>